<keyword evidence="2" id="KW-0041">Annexin</keyword>
<evidence type="ECO:0000313" key="4">
    <source>
        <dbReference type="Proteomes" id="UP000023152"/>
    </source>
</evidence>
<dbReference type="Pfam" id="PF00191">
    <property type="entry name" value="Annexin"/>
    <property type="match status" value="1"/>
</dbReference>
<keyword evidence="4" id="KW-1185">Reference proteome</keyword>
<dbReference type="GO" id="GO:0005886">
    <property type="term" value="C:plasma membrane"/>
    <property type="evidence" value="ECO:0007669"/>
    <property type="project" value="TreeGrafter"/>
</dbReference>
<dbReference type="PANTHER" id="PTHR10502">
    <property type="entry name" value="ANNEXIN"/>
    <property type="match status" value="1"/>
</dbReference>
<dbReference type="GO" id="GO:0005634">
    <property type="term" value="C:nucleus"/>
    <property type="evidence" value="ECO:0007669"/>
    <property type="project" value="TreeGrafter"/>
</dbReference>
<dbReference type="GO" id="GO:0001786">
    <property type="term" value="F:phosphatidylserine binding"/>
    <property type="evidence" value="ECO:0007669"/>
    <property type="project" value="TreeGrafter"/>
</dbReference>
<dbReference type="Gene3D" id="1.10.220.10">
    <property type="entry name" value="Annexin"/>
    <property type="match status" value="1"/>
</dbReference>
<dbReference type="AlphaFoldDB" id="X6LBI7"/>
<name>X6LBI7_RETFI</name>
<keyword evidence="1" id="KW-0677">Repeat</keyword>
<dbReference type="Proteomes" id="UP000023152">
    <property type="component" value="Unassembled WGS sequence"/>
</dbReference>
<dbReference type="EMBL" id="ASPP01047635">
    <property type="protein sequence ID" value="ETN98109.1"/>
    <property type="molecule type" value="Genomic_DNA"/>
</dbReference>
<dbReference type="GO" id="GO:0005544">
    <property type="term" value="F:calcium-dependent phospholipid binding"/>
    <property type="evidence" value="ECO:0007669"/>
    <property type="project" value="InterPro"/>
</dbReference>
<proteinExistence type="predicted"/>
<evidence type="ECO:0000256" key="2">
    <source>
        <dbReference type="ARBA" id="ARBA00023216"/>
    </source>
</evidence>
<dbReference type="InterPro" id="IPR037104">
    <property type="entry name" value="Annexin_sf"/>
</dbReference>
<evidence type="ECO:0000313" key="3">
    <source>
        <dbReference type="EMBL" id="ETN98109.1"/>
    </source>
</evidence>
<dbReference type="InterPro" id="IPR018502">
    <property type="entry name" value="Annexin_repeat"/>
</dbReference>
<dbReference type="SUPFAM" id="SSF47874">
    <property type="entry name" value="Annexin"/>
    <property type="match status" value="1"/>
</dbReference>
<evidence type="ECO:0000256" key="1">
    <source>
        <dbReference type="ARBA" id="ARBA00022737"/>
    </source>
</evidence>
<dbReference type="OrthoDB" id="37886at2759"/>
<comment type="caution">
    <text evidence="3">The sequence shown here is derived from an EMBL/GenBank/DDBJ whole genome shotgun (WGS) entry which is preliminary data.</text>
</comment>
<dbReference type="GO" id="GO:0005737">
    <property type="term" value="C:cytoplasm"/>
    <property type="evidence" value="ECO:0007669"/>
    <property type="project" value="TreeGrafter"/>
</dbReference>
<dbReference type="PANTHER" id="PTHR10502:SF175">
    <property type="entry name" value="ANNEXIN A13"/>
    <property type="match status" value="1"/>
</dbReference>
<gene>
    <name evidence="3" type="ORF">RFI_39408</name>
</gene>
<feature type="non-terminal residue" evidence="3">
    <location>
        <position position="1"/>
    </location>
</feature>
<feature type="non-terminal residue" evidence="3">
    <location>
        <position position="170"/>
    </location>
</feature>
<organism evidence="3 4">
    <name type="scientific">Reticulomyxa filosa</name>
    <dbReference type="NCBI Taxonomy" id="46433"/>
    <lineage>
        <taxon>Eukaryota</taxon>
        <taxon>Sar</taxon>
        <taxon>Rhizaria</taxon>
        <taxon>Retaria</taxon>
        <taxon>Foraminifera</taxon>
        <taxon>Monothalamids</taxon>
        <taxon>Reticulomyxidae</taxon>
        <taxon>Reticulomyxa</taxon>
    </lineage>
</organism>
<sequence length="170" mass="19017">GDVKKLKKELIAVMTSITNAQRQELKQKFVTTAKNLKKVPLESAIHTALGKRGKTTSILVTMLTPTADYRAQMLHEGLKQLPLLIEVICTCTNQQLQETIRAYSTLFKHDMLQDVHKATKSKKNLNSMLSTILKANRPESSQVNVAEAIQDATLLKEKGETAKPDPHVWE</sequence>
<dbReference type="GO" id="GO:0005509">
    <property type="term" value="F:calcium ion binding"/>
    <property type="evidence" value="ECO:0007669"/>
    <property type="project" value="InterPro"/>
</dbReference>
<accession>X6LBI7</accession>
<dbReference type="GO" id="GO:0012506">
    <property type="term" value="C:vesicle membrane"/>
    <property type="evidence" value="ECO:0007669"/>
    <property type="project" value="TreeGrafter"/>
</dbReference>
<protein>
    <submittedName>
        <fullName evidence="3">Annexin A13</fullName>
    </submittedName>
</protein>
<reference evidence="3 4" key="1">
    <citation type="journal article" date="2013" name="Curr. Biol.">
        <title>The Genome of the Foraminiferan Reticulomyxa filosa.</title>
        <authorList>
            <person name="Glockner G."/>
            <person name="Hulsmann N."/>
            <person name="Schleicher M."/>
            <person name="Noegel A.A."/>
            <person name="Eichinger L."/>
            <person name="Gallinger C."/>
            <person name="Pawlowski J."/>
            <person name="Sierra R."/>
            <person name="Euteneuer U."/>
            <person name="Pillet L."/>
            <person name="Moustafa A."/>
            <person name="Platzer M."/>
            <person name="Groth M."/>
            <person name="Szafranski K."/>
            <person name="Schliwa M."/>
        </authorList>
    </citation>
    <scope>NUCLEOTIDE SEQUENCE [LARGE SCALE GENOMIC DNA]</scope>
</reference>